<feature type="domain" description="Carbohydrate kinase PfkB" evidence="4">
    <location>
        <begin position="18"/>
        <end position="296"/>
    </location>
</feature>
<dbReference type="PROSITE" id="PS00584">
    <property type="entry name" value="PFKB_KINASES_2"/>
    <property type="match status" value="1"/>
</dbReference>
<comment type="similarity">
    <text evidence="1">Belongs to the carbohydrate kinase PfkB family.</text>
</comment>
<dbReference type="InterPro" id="IPR029056">
    <property type="entry name" value="Ribokinase-like"/>
</dbReference>
<evidence type="ECO:0000313" key="6">
    <source>
        <dbReference type="Proteomes" id="UP000464178"/>
    </source>
</evidence>
<gene>
    <name evidence="5" type="ORF">SOIL9_58960</name>
</gene>
<dbReference type="PANTHER" id="PTHR43085:SF57">
    <property type="entry name" value="CARBOHYDRATE KINASE PFKB DOMAIN-CONTAINING PROTEIN"/>
    <property type="match status" value="1"/>
</dbReference>
<dbReference type="Gene3D" id="3.40.1190.20">
    <property type="match status" value="1"/>
</dbReference>
<dbReference type="Proteomes" id="UP000464178">
    <property type="component" value="Chromosome"/>
</dbReference>
<dbReference type="GO" id="GO:0016301">
    <property type="term" value="F:kinase activity"/>
    <property type="evidence" value="ECO:0007669"/>
    <property type="project" value="UniProtKB-KW"/>
</dbReference>
<evidence type="ECO:0000256" key="1">
    <source>
        <dbReference type="ARBA" id="ARBA00010688"/>
    </source>
</evidence>
<sequence>MNPIVGIGEVLWDVYPDGRKVAGGAPFNFAFHCHQLGHDSVIVSRVGADDLGRELRERVRALGLSDEYIQTDPDHPTGTVQVALDVNKVPTYTITEHVAWDYIGWDEKLEPLLKTARAACFGTLAQRFGTPVPVHRFAEGLHQRKQPGLVVFDVNLRGRYFTEEILRWGITTSDWIKINSDELAVLTDLLQFQSLSDTVSSAKPFGSGVAILTRGELGCEVYRQWEEKDSDGDPLYSSETFTEPGVSAKVVDTVGAGDAFTAAMVCLHLEGRPLRECAKFATHYAARVCEYPGGTPKIDRSEVERAAGLK</sequence>
<dbReference type="InterPro" id="IPR002173">
    <property type="entry name" value="Carboh/pur_kinase_PfkB_CS"/>
</dbReference>
<dbReference type="RefSeq" id="WP_162666761.1">
    <property type="nucleotide sequence ID" value="NZ_LR593886.1"/>
</dbReference>
<dbReference type="SUPFAM" id="SSF53613">
    <property type="entry name" value="Ribokinase-like"/>
    <property type="match status" value="1"/>
</dbReference>
<dbReference type="PROSITE" id="PS00583">
    <property type="entry name" value="PFKB_KINASES_1"/>
    <property type="match status" value="1"/>
</dbReference>
<proteinExistence type="inferred from homology"/>
<dbReference type="KEGG" id="gms:SOIL9_58960"/>
<evidence type="ECO:0000313" key="5">
    <source>
        <dbReference type="EMBL" id="VTR91818.1"/>
    </source>
</evidence>
<dbReference type="Pfam" id="PF00294">
    <property type="entry name" value="PfkB"/>
    <property type="match status" value="1"/>
</dbReference>
<dbReference type="EMBL" id="LR593886">
    <property type="protein sequence ID" value="VTR91818.1"/>
    <property type="molecule type" value="Genomic_DNA"/>
</dbReference>
<evidence type="ECO:0000256" key="2">
    <source>
        <dbReference type="ARBA" id="ARBA00022679"/>
    </source>
</evidence>
<dbReference type="InterPro" id="IPR050306">
    <property type="entry name" value="PfkB_Carbo_kinase"/>
</dbReference>
<organism evidence="5 6">
    <name type="scientific">Gemmata massiliana</name>
    <dbReference type="NCBI Taxonomy" id="1210884"/>
    <lineage>
        <taxon>Bacteria</taxon>
        <taxon>Pseudomonadati</taxon>
        <taxon>Planctomycetota</taxon>
        <taxon>Planctomycetia</taxon>
        <taxon>Gemmatales</taxon>
        <taxon>Gemmataceae</taxon>
        <taxon>Gemmata</taxon>
    </lineage>
</organism>
<dbReference type="InterPro" id="IPR011611">
    <property type="entry name" value="PfkB_dom"/>
</dbReference>
<name>A0A6P2CRU9_9BACT</name>
<accession>A0A6P2CRU9</accession>
<evidence type="ECO:0000259" key="4">
    <source>
        <dbReference type="Pfam" id="PF00294"/>
    </source>
</evidence>
<dbReference type="AlphaFoldDB" id="A0A6P2CRU9"/>
<dbReference type="PANTHER" id="PTHR43085">
    <property type="entry name" value="HEXOKINASE FAMILY MEMBER"/>
    <property type="match status" value="1"/>
</dbReference>
<keyword evidence="6" id="KW-1185">Reference proteome</keyword>
<evidence type="ECO:0000256" key="3">
    <source>
        <dbReference type="ARBA" id="ARBA00022777"/>
    </source>
</evidence>
<keyword evidence="2" id="KW-0808">Transferase</keyword>
<keyword evidence="3 5" id="KW-0418">Kinase</keyword>
<reference evidence="5 6" key="1">
    <citation type="submission" date="2019-05" db="EMBL/GenBank/DDBJ databases">
        <authorList>
            <consortium name="Science for Life Laboratories"/>
        </authorList>
    </citation>
    <scope>NUCLEOTIDE SEQUENCE [LARGE SCALE GENOMIC DNA]</scope>
    <source>
        <strain evidence="5">Soil9</strain>
    </source>
</reference>
<protein>
    <recommendedName>
        <fullName evidence="4">Carbohydrate kinase PfkB domain-containing protein</fullName>
    </recommendedName>
</protein>